<dbReference type="InterPro" id="IPR015433">
    <property type="entry name" value="PI3/4_kinase"/>
</dbReference>
<evidence type="ECO:0000256" key="1">
    <source>
        <dbReference type="ARBA" id="ARBA00001686"/>
    </source>
</evidence>
<keyword evidence="3" id="KW-0808">Transferase</keyword>
<accession>A0AA38LZ06</accession>
<dbReference type="InterPro" id="IPR057754">
    <property type="entry name" value="PI4-kinase_beta/PIK1_cat"/>
</dbReference>
<dbReference type="FunFam" id="1.10.1070.11:FF:000016">
    <property type="entry name" value="PIK1p Phosphatidylinositol 4-kinase"/>
    <property type="match status" value="1"/>
</dbReference>
<dbReference type="InterPro" id="IPR011009">
    <property type="entry name" value="Kinase-like_dom_sf"/>
</dbReference>
<gene>
    <name evidence="7" type="ORF">Zmor_008966</name>
</gene>
<organism evidence="7 8">
    <name type="scientific">Zophobas morio</name>
    <dbReference type="NCBI Taxonomy" id="2755281"/>
    <lineage>
        <taxon>Eukaryota</taxon>
        <taxon>Metazoa</taxon>
        <taxon>Ecdysozoa</taxon>
        <taxon>Arthropoda</taxon>
        <taxon>Hexapoda</taxon>
        <taxon>Insecta</taxon>
        <taxon>Pterygota</taxon>
        <taxon>Neoptera</taxon>
        <taxon>Endopterygota</taxon>
        <taxon>Coleoptera</taxon>
        <taxon>Polyphaga</taxon>
        <taxon>Cucujiformia</taxon>
        <taxon>Tenebrionidae</taxon>
        <taxon>Zophobas</taxon>
    </lineage>
</organism>
<dbReference type="PROSITE" id="PS50290">
    <property type="entry name" value="PI3_4_KINASE_3"/>
    <property type="match status" value="1"/>
</dbReference>
<dbReference type="SMART" id="SM00146">
    <property type="entry name" value="PI3Kc"/>
    <property type="match status" value="1"/>
</dbReference>
<dbReference type="PANTHER" id="PTHR10048">
    <property type="entry name" value="PHOSPHATIDYLINOSITOL KINASE"/>
    <property type="match status" value="1"/>
</dbReference>
<evidence type="ECO:0000256" key="4">
    <source>
        <dbReference type="ARBA" id="ARBA00022777"/>
    </source>
</evidence>
<dbReference type="Proteomes" id="UP001168821">
    <property type="component" value="Unassembled WGS sequence"/>
</dbReference>
<dbReference type="AlphaFoldDB" id="A0AA38LZ06"/>
<proteinExistence type="predicted"/>
<comment type="catalytic activity">
    <reaction evidence="1">
        <text>a 1,2-diacyl-sn-glycero-3-phospho-(1D-myo-inositol) + ATP = a 1,2-diacyl-sn-glycero-3-phospho-(1D-myo-inositol 4-phosphate) + ADP + H(+)</text>
        <dbReference type="Rhea" id="RHEA:19877"/>
        <dbReference type="ChEBI" id="CHEBI:15378"/>
        <dbReference type="ChEBI" id="CHEBI:30616"/>
        <dbReference type="ChEBI" id="CHEBI:57880"/>
        <dbReference type="ChEBI" id="CHEBI:58178"/>
        <dbReference type="ChEBI" id="CHEBI:456216"/>
        <dbReference type="EC" id="2.7.1.67"/>
    </reaction>
</comment>
<dbReference type="Pfam" id="PF00454">
    <property type="entry name" value="PI3_PI4_kinase"/>
    <property type="match status" value="1"/>
</dbReference>
<feature type="region of interest" description="Disordered" evidence="5">
    <location>
        <begin position="185"/>
        <end position="214"/>
    </location>
</feature>
<dbReference type="InterPro" id="IPR000403">
    <property type="entry name" value="PI3/4_kinase_cat_dom"/>
</dbReference>
<dbReference type="GO" id="GO:0005737">
    <property type="term" value="C:cytoplasm"/>
    <property type="evidence" value="ECO:0007669"/>
    <property type="project" value="TreeGrafter"/>
</dbReference>
<evidence type="ECO:0000259" key="6">
    <source>
        <dbReference type="PROSITE" id="PS50290"/>
    </source>
</evidence>
<evidence type="ECO:0000256" key="2">
    <source>
        <dbReference type="ARBA" id="ARBA00012169"/>
    </source>
</evidence>
<dbReference type="PANTHER" id="PTHR10048:SF22">
    <property type="entry name" value="PHOSPHATIDYLINOSITOL 4-KINASE BETA"/>
    <property type="match status" value="1"/>
</dbReference>
<dbReference type="EMBL" id="JALNTZ010002683">
    <property type="protein sequence ID" value="KAJ3616889.1"/>
    <property type="molecule type" value="Genomic_DNA"/>
</dbReference>
<evidence type="ECO:0000256" key="5">
    <source>
        <dbReference type="SAM" id="MobiDB-lite"/>
    </source>
</evidence>
<keyword evidence="8" id="KW-1185">Reference proteome</keyword>
<evidence type="ECO:0000313" key="8">
    <source>
        <dbReference type="Proteomes" id="UP001168821"/>
    </source>
</evidence>
<dbReference type="GO" id="GO:0004430">
    <property type="term" value="F:1-phosphatidylinositol 4-kinase activity"/>
    <property type="evidence" value="ECO:0007669"/>
    <property type="project" value="UniProtKB-EC"/>
</dbReference>
<reference evidence="7" key="1">
    <citation type="journal article" date="2023" name="G3 (Bethesda)">
        <title>Whole genome assemblies of Zophobas morio and Tenebrio molitor.</title>
        <authorList>
            <person name="Kaur S."/>
            <person name="Stinson S.A."/>
            <person name="diCenzo G.C."/>
        </authorList>
    </citation>
    <scope>NUCLEOTIDE SEQUENCE</scope>
    <source>
        <strain evidence="7">QUZm001</strain>
    </source>
</reference>
<dbReference type="Gene3D" id="1.10.1070.11">
    <property type="entry name" value="Phosphatidylinositol 3-/4-kinase, catalytic domain"/>
    <property type="match status" value="1"/>
</dbReference>
<dbReference type="Gene3D" id="3.30.1010.10">
    <property type="entry name" value="Phosphatidylinositol 3-kinase Catalytic Subunit, Chain A, domain 4"/>
    <property type="match status" value="1"/>
</dbReference>
<feature type="domain" description="PI3K/PI4K catalytic" evidence="6">
    <location>
        <begin position="234"/>
        <end position="501"/>
    </location>
</feature>
<sequence length="516" mass="57743">MCANNDVNSLLQAIFVQAILLEPASFRAFLPSACSSGSQPRLPTLVPSSDQESPDPLPSSECLRHRKTSSAHVLPVPHSLGILAYSQVTRYLVEGLFVDALVGIGIKLLNIKCRDTWQEHLYSELRSLNLSLPARPTRVSFPLALDDRGHQHHVVRIPPEEAVILDSKDRAPFLILVEVVECDDPLSSASEGPSELFEVPSRADEGPSSQTGPQLEYPSRLLKEPWNGDSVFSVCFVICFTFTIILAKKKSTGYVYATVIHSAGDDLRQEVLAAQMILKFKHIWEEEHLALWLHPYRIVATGSNGGLIETIKNAISLHSIKKQMGSRSLNDYFEEKFGQQRTGPYLLAQQNFVESLAGYSLICYFLKVKDRHNGNILITHAGHVVHIDFGFFLGSSPRNLGFETASFKMSLDFVEVMGGVESDMYHYFRSLMLQGFIAARRHMDKVVLLAEIMQRGSNLPCFYGGEACIKALKDRFKVSLTEKQLIGQVNTMIEDSMSSFSTKLYDNYQYYKNGIL</sequence>
<dbReference type="GO" id="GO:0046854">
    <property type="term" value="P:phosphatidylinositol phosphate biosynthetic process"/>
    <property type="evidence" value="ECO:0007669"/>
    <property type="project" value="InterPro"/>
</dbReference>
<dbReference type="CDD" id="cd05168">
    <property type="entry name" value="PI4Kc_III_beta"/>
    <property type="match status" value="1"/>
</dbReference>
<name>A0AA38LZ06_9CUCU</name>
<feature type="region of interest" description="Disordered" evidence="5">
    <location>
        <begin position="37"/>
        <end position="60"/>
    </location>
</feature>
<dbReference type="InterPro" id="IPR036940">
    <property type="entry name" value="PI3/4_kinase_cat_sf"/>
</dbReference>
<keyword evidence="4" id="KW-0418">Kinase</keyword>
<dbReference type="EC" id="2.7.1.67" evidence="2"/>
<evidence type="ECO:0000313" key="7">
    <source>
        <dbReference type="EMBL" id="KAJ3616889.1"/>
    </source>
</evidence>
<dbReference type="GO" id="GO:0048015">
    <property type="term" value="P:phosphatidylinositol-mediated signaling"/>
    <property type="evidence" value="ECO:0007669"/>
    <property type="project" value="TreeGrafter"/>
</dbReference>
<dbReference type="SUPFAM" id="SSF56112">
    <property type="entry name" value="Protein kinase-like (PK-like)"/>
    <property type="match status" value="1"/>
</dbReference>
<comment type="caution">
    <text evidence="7">The sequence shown here is derived from an EMBL/GenBank/DDBJ whole genome shotgun (WGS) entry which is preliminary data.</text>
</comment>
<feature type="compositionally biased region" description="Polar residues" evidence="5">
    <location>
        <begin position="37"/>
        <end position="51"/>
    </location>
</feature>
<evidence type="ECO:0000256" key="3">
    <source>
        <dbReference type="ARBA" id="ARBA00022679"/>
    </source>
</evidence>
<dbReference type="GO" id="GO:0016020">
    <property type="term" value="C:membrane"/>
    <property type="evidence" value="ECO:0007669"/>
    <property type="project" value="TreeGrafter"/>
</dbReference>
<protein>
    <recommendedName>
        <fullName evidence="2">1-phosphatidylinositol 4-kinase</fullName>
        <ecNumber evidence="2">2.7.1.67</ecNumber>
    </recommendedName>
</protein>